<evidence type="ECO:0000313" key="12">
    <source>
        <dbReference type="WBParaSite" id="jg18091"/>
    </source>
</evidence>
<keyword evidence="6 9" id="KW-0694">RNA-binding</keyword>
<accession>A0A915DDJ6</accession>
<dbReference type="GO" id="GO:0002940">
    <property type="term" value="P:tRNA N2-guanine methylation"/>
    <property type="evidence" value="ECO:0007669"/>
    <property type="project" value="TreeGrafter"/>
</dbReference>
<dbReference type="GO" id="GO:0000049">
    <property type="term" value="F:tRNA binding"/>
    <property type="evidence" value="ECO:0007669"/>
    <property type="project" value="UniProtKB-UniRule"/>
</dbReference>
<evidence type="ECO:0000256" key="5">
    <source>
        <dbReference type="ARBA" id="ARBA00022694"/>
    </source>
</evidence>
<dbReference type="PROSITE" id="PS51626">
    <property type="entry name" value="SAM_MT_TRM1"/>
    <property type="match status" value="1"/>
</dbReference>
<evidence type="ECO:0000256" key="8">
    <source>
        <dbReference type="ARBA" id="ARBA00051897"/>
    </source>
</evidence>
<evidence type="ECO:0000256" key="9">
    <source>
        <dbReference type="PROSITE-ProRule" id="PRU00958"/>
    </source>
</evidence>
<comment type="similarity">
    <text evidence="9">Belongs to the class I-like SAM-binding methyltransferase superfamily. Trm1 family.</text>
</comment>
<keyword evidence="5 9" id="KW-0819">tRNA processing</keyword>
<dbReference type="PANTHER" id="PTHR10631">
    <property type="entry name" value="N 2 ,N 2 -DIMETHYLGUANOSINE TRNA METHYLTRANSFERASE"/>
    <property type="match status" value="1"/>
</dbReference>
<evidence type="ECO:0000256" key="4">
    <source>
        <dbReference type="ARBA" id="ARBA00022691"/>
    </source>
</evidence>
<proteinExistence type="inferred from homology"/>
<keyword evidence="3 9" id="KW-0808">Transferase</keyword>
<comment type="catalytic activity">
    <reaction evidence="8">
        <text>guanosine(26) in tRNA + 2 S-adenosyl-L-methionine = N(2)-dimethylguanosine(26) in tRNA + 2 S-adenosyl-L-homocysteine + 2 H(+)</text>
        <dbReference type="Rhea" id="RHEA:43140"/>
        <dbReference type="Rhea" id="RHEA-COMP:10359"/>
        <dbReference type="Rhea" id="RHEA-COMP:10360"/>
        <dbReference type="ChEBI" id="CHEBI:15378"/>
        <dbReference type="ChEBI" id="CHEBI:57856"/>
        <dbReference type="ChEBI" id="CHEBI:59789"/>
        <dbReference type="ChEBI" id="CHEBI:74269"/>
        <dbReference type="ChEBI" id="CHEBI:74513"/>
        <dbReference type="EC" id="2.1.1.216"/>
    </reaction>
</comment>
<keyword evidence="2 9" id="KW-0489">Methyltransferase</keyword>
<dbReference type="EC" id="2.1.1.216" evidence="7"/>
<dbReference type="InterPro" id="IPR029063">
    <property type="entry name" value="SAM-dependent_MTases_sf"/>
</dbReference>
<feature type="region of interest" description="Disordered" evidence="10">
    <location>
        <begin position="66"/>
        <end position="94"/>
    </location>
</feature>
<sequence>MDIEKIADSVCEPSAVDTQKYEEFTEGKVKIGCIDSPTFYNPVQEFNRDLTICILRQFVKDRDVENETSYSNGDNVKQTEEPPQKKFKTAGRHSEPNGKIRIIDALSASGLRALRFAKEVPGVESVLANDFSGRFFCLLSSEDQMYKKLQMLRASGGGIKNNIKVNGVGHIVKASYGDAVDVLMSHRTYEKRFHAVDLDPYGSAAVFLDSAVQAVTDGGILM</sequence>
<name>A0A915DDJ6_9BILA</name>
<evidence type="ECO:0000256" key="1">
    <source>
        <dbReference type="ARBA" id="ARBA00022555"/>
    </source>
</evidence>
<reference evidence="12" key="1">
    <citation type="submission" date="2022-11" db="UniProtKB">
        <authorList>
            <consortium name="WormBaseParasite"/>
        </authorList>
    </citation>
    <scope>IDENTIFICATION</scope>
</reference>
<dbReference type="Proteomes" id="UP000887574">
    <property type="component" value="Unplaced"/>
</dbReference>
<dbReference type="Gene3D" id="3.40.50.150">
    <property type="entry name" value="Vaccinia Virus protein VP39"/>
    <property type="match status" value="2"/>
</dbReference>
<dbReference type="PANTHER" id="PTHR10631:SF3">
    <property type="entry name" value="TRNA (GUANINE(26)-N(2))-DIMETHYLTRANSFERASE"/>
    <property type="match status" value="1"/>
</dbReference>
<keyword evidence="1 9" id="KW-0820">tRNA-binding</keyword>
<keyword evidence="4 9" id="KW-0949">S-adenosyl-L-methionine</keyword>
<evidence type="ECO:0000313" key="11">
    <source>
        <dbReference type="Proteomes" id="UP000887574"/>
    </source>
</evidence>
<evidence type="ECO:0000256" key="6">
    <source>
        <dbReference type="ARBA" id="ARBA00022884"/>
    </source>
</evidence>
<evidence type="ECO:0000256" key="2">
    <source>
        <dbReference type="ARBA" id="ARBA00022603"/>
    </source>
</evidence>
<protein>
    <recommendedName>
        <fullName evidence="7">tRNA (guanine(26)-N(2))-dimethyltransferase</fullName>
        <ecNumber evidence="7">2.1.1.216</ecNumber>
    </recommendedName>
</protein>
<organism evidence="11 12">
    <name type="scientific">Ditylenchus dipsaci</name>
    <dbReference type="NCBI Taxonomy" id="166011"/>
    <lineage>
        <taxon>Eukaryota</taxon>
        <taxon>Metazoa</taxon>
        <taxon>Ecdysozoa</taxon>
        <taxon>Nematoda</taxon>
        <taxon>Chromadorea</taxon>
        <taxon>Rhabditida</taxon>
        <taxon>Tylenchina</taxon>
        <taxon>Tylenchomorpha</taxon>
        <taxon>Sphaerularioidea</taxon>
        <taxon>Anguinidae</taxon>
        <taxon>Anguininae</taxon>
        <taxon>Ditylenchus</taxon>
    </lineage>
</organism>
<dbReference type="AlphaFoldDB" id="A0A915DDJ6"/>
<evidence type="ECO:0000256" key="3">
    <source>
        <dbReference type="ARBA" id="ARBA00022679"/>
    </source>
</evidence>
<evidence type="ECO:0000256" key="7">
    <source>
        <dbReference type="ARBA" id="ARBA00039099"/>
    </source>
</evidence>
<dbReference type="InterPro" id="IPR002905">
    <property type="entry name" value="Trm1"/>
</dbReference>
<dbReference type="GO" id="GO:0005634">
    <property type="term" value="C:nucleus"/>
    <property type="evidence" value="ECO:0007669"/>
    <property type="project" value="TreeGrafter"/>
</dbReference>
<dbReference type="WBParaSite" id="jg18091">
    <property type="protein sequence ID" value="jg18091"/>
    <property type="gene ID" value="jg18091"/>
</dbReference>
<feature type="compositionally biased region" description="Polar residues" evidence="10">
    <location>
        <begin position="67"/>
        <end position="76"/>
    </location>
</feature>
<dbReference type="SUPFAM" id="SSF53335">
    <property type="entry name" value="S-adenosyl-L-methionine-dependent methyltransferases"/>
    <property type="match status" value="1"/>
</dbReference>
<dbReference type="GO" id="GO:0160104">
    <property type="term" value="F:tRNA (guanine(26)-N2)-dimethyltransferase activity"/>
    <property type="evidence" value="ECO:0007669"/>
    <property type="project" value="UniProtKB-EC"/>
</dbReference>
<dbReference type="Pfam" id="PF02005">
    <property type="entry name" value="TRM"/>
    <property type="match status" value="1"/>
</dbReference>
<evidence type="ECO:0000256" key="10">
    <source>
        <dbReference type="SAM" id="MobiDB-lite"/>
    </source>
</evidence>
<keyword evidence="11" id="KW-1185">Reference proteome</keyword>